<accession>L9KT03</accession>
<dbReference type="InParanoid" id="L9KT03"/>
<gene>
    <name evidence="1" type="ORF">TREES_T100010720</name>
</gene>
<evidence type="ECO:0000313" key="1">
    <source>
        <dbReference type="EMBL" id="ELW64332.1"/>
    </source>
</evidence>
<evidence type="ECO:0000313" key="2">
    <source>
        <dbReference type="Proteomes" id="UP000011518"/>
    </source>
</evidence>
<reference evidence="2" key="1">
    <citation type="submission" date="2012-07" db="EMBL/GenBank/DDBJ databases">
        <title>Genome of the Chinese tree shrew, a rising model animal genetically related to primates.</title>
        <authorList>
            <person name="Zhang G."/>
            <person name="Fan Y."/>
            <person name="Yao Y."/>
            <person name="Huang Z."/>
        </authorList>
    </citation>
    <scope>NUCLEOTIDE SEQUENCE [LARGE SCALE GENOMIC DNA]</scope>
</reference>
<organism evidence="1 2">
    <name type="scientific">Tupaia chinensis</name>
    <name type="common">Chinese tree shrew</name>
    <name type="synonym">Tupaia belangeri chinensis</name>
    <dbReference type="NCBI Taxonomy" id="246437"/>
    <lineage>
        <taxon>Eukaryota</taxon>
        <taxon>Metazoa</taxon>
        <taxon>Chordata</taxon>
        <taxon>Craniata</taxon>
        <taxon>Vertebrata</taxon>
        <taxon>Euteleostomi</taxon>
        <taxon>Mammalia</taxon>
        <taxon>Eutheria</taxon>
        <taxon>Euarchontoglires</taxon>
        <taxon>Scandentia</taxon>
        <taxon>Tupaiidae</taxon>
        <taxon>Tupaia</taxon>
    </lineage>
</organism>
<sequence length="142" mass="15275">MPFALAPGLGAAVLSEECGAIEDTADEEELSSCSPELAGEPGSLSTALPSHSHAQSQEQLGCCCGFQAYMDFGFRIYEMEAPKLAHFLESRGVSGSPEVGMGRLPRKAELRVLEKLAQQPCSVACRKLLSWAQTWLRIAVEC</sequence>
<reference evidence="2" key="2">
    <citation type="journal article" date="2013" name="Nat. Commun.">
        <title>Genome of the Chinese tree shrew.</title>
        <authorList>
            <person name="Fan Y."/>
            <person name="Huang Z.Y."/>
            <person name="Cao C.C."/>
            <person name="Chen C.S."/>
            <person name="Chen Y.X."/>
            <person name="Fan D.D."/>
            <person name="He J."/>
            <person name="Hou H.L."/>
            <person name="Hu L."/>
            <person name="Hu X.T."/>
            <person name="Jiang X.T."/>
            <person name="Lai R."/>
            <person name="Lang Y.S."/>
            <person name="Liang B."/>
            <person name="Liao S.G."/>
            <person name="Mu D."/>
            <person name="Ma Y.Y."/>
            <person name="Niu Y.Y."/>
            <person name="Sun X.Q."/>
            <person name="Xia J.Q."/>
            <person name="Xiao J."/>
            <person name="Xiong Z.Q."/>
            <person name="Xu L."/>
            <person name="Yang L."/>
            <person name="Zhang Y."/>
            <person name="Zhao W."/>
            <person name="Zhao X.D."/>
            <person name="Zheng Y.T."/>
            <person name="Zhou J.M."/>
            <person name="Zhu Y.B."/>
            <person name="Zhang G.J."/>
            <person name="Wang J."/>
            <person name="Yao Y.G."/>
        </authorList>
    </citation>
    <scope>NUCLEOTIDE SEQUENCE [LARGE SCALE GENOMIC DNA]</scope>
</reference>
<dbReference type="Proteomes" id="UP000011518">
    <property type="component" value="Unassembled WGS sequence"/>
</dbReference>
<keyword evidence="2" id="KW-1185">Reference proteome</keyword>
<dbReference type="AlphaFoldDB" id="L9KT03"/>
<protein>
    <submittedName>
        <fullName evidence="1">Uncharacterized protein</fullName>
    </submittedName>
</protein>
<dbReference type="EMBL" id="KB320740">
    <property type="protein sequence ID" value="ELW64332.1"/>
    <property type="molecule type" value="Genomic_DNA"/>
</dbReference>
<name>L9KT03_TUPCH</name>
<proteinExistence type="predicted"/>